<dbReference type="PATRIC" id="fig|76859.3.peg.2388"/>
<feature type="transmembrane region" description="Helical" evidence="2">
    <location>
        <begin position="158"/>
        <end position="178"/>
    </location>
</feature>
<keyword evidence="2" id="KW-0472">Membrane</keyword>
<evidence type="ECO:0000313" key="4">
    <source>
        <dbReference type="EMBL" id="ALF18812.1"/>
    </source>
</evidence>
<dbReference type="OrthoDB" id="1701659at2"/>
<dbReference type="InterPro" id="IPR027417">
    <property type="entry name" value="P-loop_NTPase"/>
</dbReference>
<dbReference type="InterPro" id="IPR048428">
    <property type="entry name" value="YobI-NTPase"/>
</dbReference>
<accession>A0A0M4SFG1</accession>
<feature type="domain" description="YobI-like P-loop NTPase" evidence="3">
    <location>
        <begin position="23"/>
        <end position="433"/>
    </location>
</feature>
<dbReference type="RefSeq" id="WP_060676830.1">
    <property type="nucleotide sequence ID" value="NZ_CP012713.1"/>
</dbReference>
<dbReference type="Pfam" id="PF20693">
    <property type="entry name" value="YobI-ATPase"/>
    <property type="match status" value="1"/>
</dbReference>
<evidence type="ECO:0000256" key="1">
    <source>
        <dbReference type="SAM" id="MobiDB-lite"/>
    </source>
</evidence>
<reference evidence="5" key="1">
    <citation type="submission" date="2015-09" db="EMBL/GenBank/DDBJ databases">
        <authorList>
            <person name="Kook J.-K."/>
            <person name="Park S.-N."/>
            <person name="Lim Y.K."/>
            <person name="Jo E."/>
        </authorList>
    </citation>
    <scope>NUCLEOTIDE SEQUENCE [LARGE SCALE GENOMIC DNA]</scope>
    <source>
        <strain evidence="5">KCOM 1279</strain>
    </source>
</reference>
<gene>
    <name evidence="4" type="ORF">RN98_11855</name>
</gene>
<evidence type="ECO:0000259" key="3">
    <source>
        <dbReference type="Pfam" id="PF20693"/>
    </source>
</evidence>
<keyword evidence="2" id="KW-1133">Transmembrane helix</keyword>
<evidence type="ECO:0000313" key="5">
    <source>
        <dbReference type="Proteomes" id="UP000063147"/>
    </source>
</evidence>
<dbReference type="Proteomes" id="UP000063147">
    <property type="component" value="Chromosome"/>
</dbReference>
<name>A0A0M4SFG1_9FUSO</name>
<protein>
    <recommendedName>
        <fullName evidence="3">YobI-like P-loop NTPase domain-containing protein</fullName>
    </recommendedName>
</protein>
<keyword evidence="2" id="KW-0812">Transmembrane</keyword>
<organism evidence="4 5">
    <name type="scientific">Fusobacterium animalis</name>
    <dbReference type="NCBI Taxonomy" id="76859"/>
    <lineage>
        <taxon>Bacteria</taxon>
        <taxon>Fusobacteriati</taxon>
        <taxon>Fusobacteriota</taxon>
        <taxon>Fusobacteriia</taxon>
        <taxon>Fusobacteriales</taxon>
        <taxon>Fusobacteriaceae</taxon>
        <taxon>Fusobacterium</taxon>
    </lineage>
</organism>
<dbReference type="EMBL" id="CP012713">
    <property type="protein sequence ID" value="ALF18812.1"/>
    <property type="molecule type" value="Genomic_DNA"/>
</dbReference>
<feature type="transmembrane region" description="Helical" evidence="2">
    <location>
        <begin position="205"/>
        <end position="226"/>
    </location>
</feature>
<feature type="compositionally biased region" description="Basic and acidic residues" evidence="1">
    <location>
        <begin position="88"/>
        <end position="115"/>
    </location>
</feature>
<sequence length="1292" mass="155298">MKENKNITFYDLTPTDDIELDIYEKAINFSLENNKIFNIAISGSYGSGKSSLLESYKKNHPEKKFLNISLTHFNTTENTNKNKIYSAKSDDDNKDSKTQPAEAKRNNSSIREENNSKDKSLVPILEVKILNQLIHQISYEKIPQTHFKTKRKFTEEELENTTMQILLFIASLLYVIYFNKWNNFISTLKDFSFFYSLLKLTTYSYSRLITILILFYLLGIFIYNLLKFQKTKNFFKKLNIQGNEIEISEDTNDSYFDKYLNEVIYLFENSGVEAIVFEDIDRYEVSEIFERLREVNKLVNNKLKEENKTLKFFYLLRDDIFISKDRTKFFDFIIPVIPVVDASNSYDKFTELFQDINQYNFDDNFLYSLSLYIDDMRILKNIYNEFLIYYNELNKNEETSTKINSNKILSMIVYKNLFPKDFSDLQLNQGFVYNIFSQKEKFIEERIKEIDFQIAILNEPLKNIEELDIIYQHYNNIKYNRFHENYNKAISWLEYEYDKRKKIFEAKVDENQSEIEIEKLINKKKELHNLELSKIINEEKDDIISSIASKNELGEIDEFEDIKGNPYFKLLKFLIKKGHLDEEYPLYMSYFYGKSDANFIKTVLNEESLDHNYKLINPRLIIDRISVPYFENFNILNFDLLSYLLKLKDSAYNIKKEKIFTQLKDKRNFDFINSYLNLDEIPRKNFINLLYNYWETFFSDAMKEKFLLENYSYIYVIDILQFSEKDDLEKIKQNNNIIEYIENKKDFFDFRAYTKNIKILEEAGNYLRFFDNLESLDIKFNELEYSSPFDAFSKKGLGLAIFEAIYQKNKYILNFTNINLMIKEILYKNILYKDTQKLSKFEENLLLLKDKQNRVTNEKLNELNDAVNTELKSRNYTLINNGFENNKYLLEYLEKNINEYAEIILENCDDKIDDDEKYIIEFLNFEDIKKENKQKYIEFLIKNITSISNINDKELWNIFFSNNKIEYSAENIITYFKEFELDEILIKFINQNNDKNISFKDFSFHDEEIKEKFFIDFLKCYEINNQKYVDILKSFEGNDETEFPEDIPEDKITLLVKSKIIKMIIKNLEFFRKHYEDSLDYFIKLNIDDYIQIIEDNNNLFLQNELLTILSDKSIKDENKLKLLKFSEDKIDIYNKNYSDSVIDFILNNNHYNIIEFIENFSNFNSLIKEKIYKLVKENIDDFYNNLEISDFELIKSFLTDKEIDIDKKLKILINILDKREGINNIEDFYKYLELMNLEEYKNITKKNLILQIPINDFNTNLLKELNDKNFIEDFSHSINENTYKVITIKED</sequence>
<evidence type="ECO:0000256" key="2">
    <source>
        <dbReference type="SAM" id="Phobius"/>
    </source>
</evidence>
<proteinExistence type="predicted"/>
<dbReference type="SUPFAM" id="SSF52540">
    <property type="entry name" value="P-loop containing nucleoside triphosphate hydrolases"/>
    <property type="match status" value="1"/>
</dbReference>
<feature type="region of interest" description="Disordered" evidence="1">
    <location>
        <begin position="81"/>
        <end position="115"/>
    </location>
</feature>